<comment type="caution">
    <text evidence="22">The sequence shown here is derived from an EMBL/GenBank/DDBJ whole genome shotgun (WGS) entry which is preliminary data.</text>
</comment>
<evidence type="ECO:0000256" key="13">
    <source>
        <dbReference type="ARBA" id="ARBA00023055"/>
    </source>
</evidence>
<evidence type="ECO:0000256" key="11">
    <source>
        <dbReference type="ARBA" id="ARBA00022840"/>
    </source>
</evidence>
<keyword evidence="5" id="KW-0813">Transport</keyword>
<evidence type="ECO:0000256" key="3">
    <source>
        <dbReference type="ARBA" id="ARBA00004651"/>
    </source>
</evidence>
<dbReference type="GO" id="GO:0005811">
    <property type="term" value="C:lipid droplet"/>
    <property type="evidence" value="ECO:0007669"/>
    <property type="project" value="UniProtKB-SubCell"/>
</dbReference>
<comment type="catalytic activity">
    <reaction evidence="16">
        <text>a very long-chain fatty acid + ATP + CoA = a very long-chain fatty acyl-CoA + AMP + diphosphate</text>
        <dbReference type="Rhea" id="RHEA:54536"/>
        <dbReference type="ChEBI" id="CHEBI:30616"/>
        <dbReference type="ChEBI" id="CHEBI:33019"/>
        <dbReference type="ChEBI" id="CHEBI:57287"/>
        <dbReference type="ChEBI" id="CHEBI:58950"/>
        <dbReference type="ChEBI" id="CHEBI:138261"/>
        <dbReference type="ChEBI" id="CHEBI:456215"/>
    </reaction>
</comment>
<evidence type="ECO:0000256" key="2">
    <source>
        <dbReference type="ARBA" id="ARBA00004585"/>
    </source>
</evidence>
<keyword evidence="6" id="KW-1003">Cell membrane</keyword>
<evidence type="ECO:0000256" key="19">
    <source>
        <dbReference type="ARBA" id="ARBA00078285"/>
    </source>
</evidence>
<dbReference type="RefSeq" id="XP_018006020.1">
    <property type="nucleotide sequence ID" value="XM_018148152.1"/>
</dbReference>
<evidence type="ECO:0000256" key="17">
    <source>
        <dbReference type="ARBA" id="ARBA00060276"/>
    </source>
</evidence>
<evidence type="ECO:0000256" key="10">
    <source>
        <dbReference type="ARBA" id="ARBA00022741"/>
    </source>
</evidence>
<keyword evidence="10" id="KW-0547">Nucleotide-binding</keyword>
<dbReference type="VEuPathDB" id="FungiDB:AB675_775"/>
<dbReference type="SUPFAM" id="SSF56801">
    <property type="entry name" value="Acetyl-CoA synthetase-like"/>
    <property type="match status" value="1"/>
</dbReference>
<dbReference type="Proteomes" id="UP000038010">
    <property type="component" value="Unassembled WGS sequence"/>
</dbReference>
<dbReference type="InterPro" id="IPR042099">
    <property type="entry name" value="ANL_N_sf"/>
</dbReference>
<feature type="domain" description="AMP-binding enzyme C-terminal" evidence="21">
    <location>
        <begin position="516"/>
        <end position="597"/>
    </location>
</feature>
<evidence type="ECO:0000256" key="8">
    <source>
        <dbReference type="ARBA" id="ARBA00022677"/>
    </source>
</evidence>
<dbReference type="Pfam" id="PF13193">
    <property type="entry name" value="AMP-binding_C"/>
    <property type="match status" value="1"/>
</dbReference>
<organism evidence="22 23">
    <name type="scientific">Cyphellophora attinorum</name>
    <dbReference type="NCBI Taxonomy" id="1664694"/>
    <lineage>
        <taxon>Eukaryota</taxon>
        <taxon>Fungi</taxon>
        <taxon>Dikarya</taxon>
        <taxon>Ascomycota</taxon>
        <taxon>Pezizomycotina</taxon>
        <taxon>Eurotiomycetes</taxon>
        <taxon>Chaetothyriomycetidae</taxon>
        <taxon>Chaetothyriales</taxon>
        <taxon>Cyphellophoraceae</taxon>
        <taxon>Cyphellophora</taxon>
    </lineage>
</organism>
<evidence type="ECO:0000256" key="15">
    <source>
        <dbReference type="ARBA" id="ARBA00023140"/>
    </source>
</evidence>
<dbReference type="PROSITE" id="PS00455">
    <property type="entry name" value="AMP_BINDING"/>
    <property type="match status" value="1"/>
</dbReference>
<dbReference type="FunFam" id="3.40.50.12780:FF:000019">
    <property type="entry name" value="Long-chain fatty acid transporter"/>
    <property type="match status" value="1"/>
</dbReference>
<comment type="similarity">
    <text evidence="4">Belongs to the ATP-dependent AMP-binding enzyme family.</text>
</comment>
<comment type="subcellular location">
    <subcellularLocation>
        <location evidence="3">Cell membrane</location>
        <topology evidence="3">Multi-pass membrane protein</topology>
    </subcellularLocation>
    <subcellularLocation>
        <location evidence="1">Lipid droplet</location>
    </subcellularLocation>
    <subcellularLocation>
        <location evidence="2">Peroxisome membrane</location>
        <topology evidence="2">Multi-pass membrane protein</topology>
    </subcellularLocation>
</comment>
<evidence type="ECO:0000313" key="22">
    <source>
        <dbReference type="EMBL" id="KPI46057.1"/>
    </source>
</evidence>
<evidence type="ECO:0000256" key="6">
    <source>
        <dbReference type="ARBA" id="ARBA00022475"/>
    </source>
</evidence>
<gene>
    <name evidence="22" type="ORF">AB675_775</name>
</gene>
<evidence type="ECO:0000256" key="7">
    <source>
        <dbReference type="ARBA" id="ARBA00022598"/>
    </source>
</evidence>
<dbReference type="GO" id="GO:0009898">
    <property type="term" value="C:cytoplasmic side of plasma membrane"/>
    <property type="evidence" value="ECO:0007669"/>
    <property type="project" value="TreeGrafter"/>
</dbReference>
<evidence type="ECO:0000259" key="21">
    <source>
        <dbReference type="Pfam" id="PF13193"/>
    </source>
</evidence>
<protein>
    <recommendedName>
        <fullName evidence="18">Very long-chain fatty acid transport protein</fullName>
    </recommendedName>
    <alternativeName>
        <fullName evidence="19">Very-long-chain acyl-CoA synthetase</fullName>
    </alternativeName>
</protein>
<accession>A0A0N1P2X4</accession>
<dbReference type="EMBL" id="LFJN01000001">
    <property type="protein sequence ID" value="KPI46057.1"/>
    <property type="molecule type" value="Genomic_DNA"/>
</dbReference>
<dbReference type="GO" id="GO:0004467">
    <property type="term" value="F:long-chain fatty acid-CoA ligase activity"/>
    <property type="evidence" value="ECO:0007669"/>
    <property type="project" value="TreeGrafter"/>
</dbReference>
<dbReference type="STRING" id="1664694.A0A0N1P2X4"/>
<keyword evidence="12" id="KW-1133">Transmembrane helix</keyword>
<keyword evidence="13" id="KW-0445">Lipid transport</keyword>
<evidence type="ECO:0000313" key="23">
    <source>
        <dbReference type="Proteomes" id="UP000038010"/>
    </source>
</evidence>
<dbReference type="FunFam" id="3.30.300.30:FF:000020">
    <property type="entry name" value="Long-chain fatty acid transporter"/>
    <property type="match status" value="1"/>
</dbReference>
<dbReference type="Gene3D" id="3.30.300.30">
    <property type="match status" value="1"/>
</dbReference>
<dbReference type="AlphaFoldDB" id="A0A0N1P2X4"/>
<proteinExistence type="inferred from homology"/>
<dbReference type="InterPro" id="IPR045851">
    <property type="entry name" value="AMP-bd_C_sf"/>
</dbReference>
<dbReference type="OrthoDB" id="10253869at2759"/>
<name>A0A0N1P2X4_9EURO</name>
<evidence type="ECO:0000256" key="1">
    <source>
        <dbReference type="ARBA" id="ARBA00004502"/>
    </source>
</evidence>
<dbReference type="GO" id="GO:0005524">
    <property type="term" value="F:ATP binding"/>
    <property type="evidence" value="ECO:0007669"/>
    <property type="project" value="UniProtKB-KW"/>
</dbReference>
<keyword evidence="7" id="KW-0436">Ligase</keyword>
<dbReference type="InterPro" id="IPR020845">
    <property type="entry name" value="AMP-binding_CS"/>
</dbReference>
<dbReference type="PANTHER" id="PTHR43107">
    <property type="entry name" value="LONG-CHAIN FATTY ACID TRANSPORT PROTEIN"/>
    <property type="match status" value="1"/>
</dbReference>
<dbReference type="Gene3D" id="3.40.50.12780">
    <property type="entry name" value="N-terminal domain of ligase-like"/>
    <property type="match status" value="1"/>
</dbReference>
<dbReference type="GeneID" id="28740021"/>
<feature type="domain" description="AMP-dependent synthetase/ligase" evidence="20">
    <location>
        <begin position="65"/>
        <end position="440"/>
    </location>
</feature>
<dbReference type="GO" id="GO:0005778">
    <property type="term" value="C:peroxisomal membrane"/>
    <property type="evidence" value="ECO:0007669"/>
    <property type="project" value="UniProtKB-SubCell"/>
</dbReference>
<evidence type="ECO:0000259" key="20">
    <source>
        <dbReference type="Pfam" id="PF00501"/>
    </source>
</evidence>
<sequence length="646" mass="71744">MPVPTALAVPAAAAGLAYLNARWRIPDDVRILKALIGGSIAFKRRERADRINSFYILEGHANNPKVADKTFIIYDGQAWTFRQTYETVLRYAGWLHSTHKVTKGEFVAINMMNSAQMLFTIIAVWSLGAVPALINYNLTGDGFTHSVKSASARVLITEPEIESKTLDDATRAVLLSPTFRNNSFPLEIAVLDGGLLKSLNYFPPYRAPDSVRSGLQGRSPQVLIFTSGTTGLPKPALVTWERTQASSDTVYRWIGLRNVTTANPDRYYTAMPLYHSSGFQLNFHVCLIGACTMVVGRKFSASNFWDDVIRSEATAIQYVGETLRYLLAVPPRPDDRTRHNVRLAFGNGLRADVWERFRGRFGVETIIEFYGATEGVGGTFNYNRNSFSAGAIGSIGSLTNLLMSSMYAFVKVDWDTEEPYRDPETGFCVKVSTGEPGELLAKLDEKDIGAKFQGYHNNPEATKKKLMRDVFKKGDAYFRTGDVIIKDSEHRQWFSDRIGDTFRWKSENVSTAQVGEVLGHHPKVQEANVYGVSLPGYEGRAGCAAVMLEPSAFEGAGHLKPEVLESLATWCTNSLPKYAVPIFIRTVTELVVTGTNKQQKPKLRQEGVQPDRMGSDKVYWLKPGSAKYEPFDARGWSEICGGTAKL</sequence>
<reference evidence="22 23" key="1">
    <citation type="submission" date="2015-06" db="EMBL/GenBank/DDBJ databases">
        <title>Draft genome of the ant-associated black yeast Phialophora attae CBS 131958.</title>
        <authorList>
            <person name="Moreno L.F."/>
            <person name="Stielow B.J."/>
            <person name="de Hoog S."/>
            <person name="Vicente V.A."/>
            <person name="Weiss V.A."/>
            <person name="de Vries M."/>
            <person name="Cruz L.M."/>
            <person name="Souza E.M."/>
        </authorList>
    </citation>
    <scope>NUCLEOTIDE SEQUENCE [LARGE SCALE GENOMIC DNA]</scope>
    <source>
        <strain evidence="22 23">CBS 131958</strain>
    </source>
</reference>
<dbReference type="Pfam" id="PF00501">
    <property type="entry name" value="AMP-binding"/>
    <property type="match status" value="1"/>
</dbReference>
<keyword evidence="11" id="KW-0067">ATP-binding</keyword>
<dbReference type="PANTHER" id="PTHR43107:SF15">
    <property type="entry name" value="FATTY ACID TRANSPORT PROTEIN 3, ISOFORM A"/>
    <property type="match status" value="1"/>
</dbReference>
<evidence type="ECO:0000256" key="16">
    <source>
        <dbReference type="ARBA" id="ARBA00051585"/>
    </source>
</evidence>
<evidence type="ECO:0000256" key="12">
    <source>
        <dbReference type="ARBA" id="ARBA00022989"/>
    </source>
</evidence>
<evidence type="ECO:0000256" key="18">
    <source>
        <dbReference type="ARBA" id="ARBA00068795"/>
    </source>
</evidence>
<keyword evidence="8" id="KW-0551">Lipid droplet</keyword>
<comment type="function">
    <text evidence="17">Acyl-CoA synthetase required for both the import of long chain fatty acids (LCFAs) (C14-C18) and the activation very long chain fatty acids (VLCFAs) (C20-C26) by esterification of the fatty acids into metabolically active CoA-thioesters for subsequent degradation or incorporation into phospholipids. The transport and fatty acyl-CoA synthetase activities are genetically separable and are thus independent activities. Esterifies VLCFAs in the peroxisome matrix. The VLCFAs are actively transported into peroxisomes by a PXA1-PXA2 heterodimeric transporter in the peroxisomal membrane.</text>
</comment>
<dbReference type="GO" id="GO:0005324">
    <property type="term" value="F:long-chain fatty acid transmembrane transporter activity"/>
    <property type="evidence" value="ECO:0007669"/>
    <property type="project" value="TreeGrafter"/>
</dbReference>
<keyword evidence="23" id="KW-1185">Reference proteome</keyword>
<keyword evidence="9" id="KW-0812">Transmembrane</keyword>
<evidence type="ECO:0000256" key="4">
    <source>
        <dbReference type="ARBA" id="ARBA00006432"/>
    </source>
</evidence>
<evidence type="ECO:0000256" key="14">
    <source>
        <dbReference type="ARBA" id="ARBA00023136"/>
    </source>
</evidence>
<evidence type="ECO:0000256" key="5">
    <source>
        <dbReference type="ARBA" id="ARBA00022448"/>
    </source>
</evidence>
<evidence type="ECO:0000256" key="9">
    <source>
        <dbReference type="ARBA" id="ARBA00022692"/>
    </source>
</evidence>
<dbReference type="GO" id="GO:0044539">
    <property type="term" value="P:long-chain fatty acid import into cell"/>
    <property type="evidence" value="ECO:0007669"/>
    <property type="project" value="TreeGrafter"/>
</dbReference>
<keyword evidence="14" id="KW-0472">Membrane</keyword>
<dbReference type="InterPro" id="IPR000873">
    <property type="entry name" value="AMP-dep_synth/lig_dom"/>
</dbReference>
<dbReference type="InterPro" id="IPR025110">
    <property type="entry name" value="AMP-bd_C"/>
</dbReference>
<keyword evidence="15" id="KW-0576">Peroxisome</keyword>